<dbReference type="PROSITE" id="PS50110">
    <property type="entry name" value="RESPONSE_REGULATORY"/>
    <property type="match status" value="1"/>
</dbReference>
<evidence type="ECO:0000256" key="5">
    <source>
        <dbReference type="PROSITE-ProRule" id="PRU00169"/>
    </source>
</evidence>
<dbReference type="CDD" id="cd17535">
    <property type="entry name" value="REC_NarL-like"/>
    <property type="match status" value="1"/>
</dbReference>
<keyword evidence="9" id="KW-1185">Reference proteome</keyword>
<evidence type="ECO:0000259" key="7">
    <source>
        <dbReference type="PROSITE" id="PS50110"/>
    </source>
</evidence>
<evidence type="ECO:0008006" key="10">
    <source>
        <dbReference type="Google" id="ProtNLM"/>
    </source>
</evidence>
<dbReference type="SUPFAM" id="SSF46894">
    <property type="entry name" value="C-terminal effector domain of the bipartite response regulators"/>
    <property type="match status" value="1"/>
</dbReference>
<dbReference type="RefSeq" id="WP_062708601.1">
    <property type="nucleotide sequence ID" value="NZ_LLZG01000362.1"/>
</dbReference>
<gene>
    <name evidence="8" type="ORF">ADL12_32500</name>
</gene>
<dbReference type="GO" id="GO:0003677">
    <property type="term" value="F:DNA binding"/>
    <property type="evidence" value="ECO:0007669"/>
    <property type="project" value="UniProtKB-KW"/>
</dbReference>
<keyword evidence="2" id="KW-0805">Transcription regulation</keyword>
<keyword evidence="3" id="KW-0238">DNA-binding</keyword>
<comment type="caution">
    <text evidence="8">The sequence shown here is derived from an EMBL/GenBank/DDBJ whole genome shotgun (WGS) entry which is preliminary data.</text>
</comment>
<feature type="modified residue" description="4-aspartylphosphate" evidence="5">
    <location>
        <position position="55"/>
    </location>
</feature>
<evidence type="ECO:0000256" key="4">
    <source>
        <dbReference type="ARBA" id="ARBA00023163"/>
    </source>
</evidence>
<protein>
    <recommendedName>
        <fullName evidence="10">LuxR family transcriptional regulator</fullName>
    </recommendedName>
</protein>
<dbReference type="InterPro" id="IPR000792">
    <property type="entry name" value="Tscrpt_reg_LuxR_C"/>
</dbReference>
<dbReference type="GO" id="GO:0006355">
    <property type="term" value="P:regulation of DNA-templated transcription"/>
    <property type="evidence" value="ECO:0007669"/>
    <property type="project" value="InterPro"/>
</dbReference>
<keyword evidence="4" id="KW-0804">Transcription</keyword>
<evidence type="ECO:0000313" key="9">
    <source>
        <dbReference type="Proteomes" id="UP000053923"/>
    </source>
</evidence>
<evidence type="ECO:0000256" key="2">
    <source>
        <dbReference type="ARBA" id="ARBA00023015"/>
    </source>
</evidence>
<dbReference type="PROSITE" id="PS50043">
    <property type="entry name" value="HTH_LUXR_2"/>
    <property type="match status" value="1"/>
</dbReference>
<dbReference type="Proteomes" id="UP000053923">
    <property type="component" value="Unassembled WGS sequence"/>
</dbReference>
<dbReference type="PRINTS" id="PR00038">
    <property type="entry name" value="HTHLUXR"/>
</dbReference>
<proteinExistence type="predicted"/>
<dbReference type="GO" id="GO:0000160">
    <property type="term" value="P:phosphorelay signal transduction system"/>
    <property type="evidence" value="ECO:0007669"/>
    <property type="project" value="InterPro"/>
</dbReference>
<evidence type="ECO:0000313" key="8">
    <source>
        <dbReference type="EMBL" id="KUL26363.1"/>
    </source>
</evidence>
<dbReference type="SMART" id="SM00421">
    <property type="entry name" value="HTH_LUXR"/>
    <property type="match status" value="1"/>
</dbReference>
<dbReference type="InterPro" id="IPR001789">
    <property type="entry name" value="Sig_transdc_resp-reg_receiver"/>
</dbReference>
<dbReference type="Pfam" id="PF00072">
    <property type="entry name" value="Response_reg"/>
    <property type="match status" value="1"/>
</dbReference>
<dbReference type="CDD" id="cd06170">
    <property type="entry name" value="LuxR_C_like"/>
    <property type="match status" value="1"/>
</dbReference>
<dbReference type="InterPro" id="IPR039420">
    <property type="entry name" value="WalR-like"/>
</dbReference>
<feature type="domain" description="HTH luxR-type" evidence="6">
    <location>
        <begin position="152"/>
        <end position="217"/>
    </location>
</feature>
<evidence type="ECO:0000259" key="6">
    <source>
        <dbReference type="PROSITE" id="PS50043"/>
    </source>
</evidence>
<dbReference type="SMART" id="SM00448">
    <property type="entry name" value="REC"/>
    <property type="match status" value="1"/>
</dbReference>
<keyword evidence="1 5" id="KW-0597">Phosphoprotein</keyword>
<dbReference type="InterPro" id="IPR011006">
    <property type="entry name" value="CheY-like_superfamily"/>
</dbReference>
<sequence length="238" mass="25444">MAIRVLICDELPVVRDGLAAALGREPDIEVVATTGEGPEALTVAREQAPHVLITDISLARRSGLEVAAEVTGTAWPSPRPEVLVFSARTDDATVMKALEAGAYGYLAKDAPPTEVIRAVRALAAGEAATGGPVTRRLIDWLFWRNAEPVAAAQRALRSLTPREREILLLVAAGLSDAEVAGKLSLQQATVRSHLYHLRQKLDARDRAQLVVLAYQSGFTVPTVPDAWSPPERGPGRPG</sequence>
<dbReference type="InterPro" id="IPR058245">
    <property type="entry name" value="NreC/VraR/RcsB-like_REC"/>
</dbReference>
<dbReference type="SUPFAM" id="SSF52172">
    <property type="entry name" value="CheY-like"/>
    <property type="match status" value="1"/>
</dbReference>
<evidence type="ECO:0000256" key="3">
    <source>
        <dbReference type="ARBA" id="ARBA00023125"/>
    </source>
</evidence>
<dbReference type="AlphaFoldDB" id="A0A101JGG3"/>
<dbReference type="EMBL" id="LLZG01000362">
    <property type="protein sequence ID" value="KUL26363.1"/>
    <property type="molecule type" value="Genomic_DNA"/>
</dbReference>
<dbReference type="InterPro" id="IPR016032">
    <property type="entry name" value="Sig_transdc_resp-reg_C-effctor"/>
</dbReference>
<reference evidence="9" key="1">
    <citation type="submission" date="2015-10" db="EMBL/GenBank/DDBJ databases">
        <authorList>
            <person name="Ju K.-S."/>
            <person name="Doroghazi J.R."/>
            <person name="Metcalf W.W."/>
        </authorList>
    </citation>
    <scope>NUCLEOTIDE SEQUENCE [LARGE SCALE GENOMIC DNA]</scope>
    <source>
        <strain evidence="9">NRRL 3151</strain>
    </source>
</reference>
<evidence type="ECO:0000256" key="1">
    <source>
        <dbReference type="ARBA" id="ARBA00022553"/>
    </source>
</evidence>
<dbReference type="PANTHER" id="PTHR43214:SF24">
    <property type="entry name" value="TRANSCRIPTIONAL REGULATORY PROTEIN NARL-RELATED"/>
    <property type="match status" value="1"/>
</dbReference>
<name>A0A101JGG3_9ACTN</name>
<accession>A0A101JGG3</accession>
<organism evidence="8 9">
    <name type="scientific">Streptomyces regalis</name>
    <dbReference type="NCBI Taxonomy" id="68262"/>
    <lineage>
        <taxon>Bacteria</taxon>
        <taxon>Bacillati</taxon>
        <taxon>Actinomycetota</taxon>
        <taxon>Actinomycetes</taxon>
        <taxon>Kitasatosporales</taxon>
        <taxon>Streptomycetaceae</taxon>
        <taxon>Streptomyces</taxon>
    </lineage>
</organism>
<dbReference type="Gene3D" id="3.40.50.2300">
    <property type="match status" value="1"/>
</dbReference>
<dbReference type="OrthoDB" id="4116209at2"/>
<dbReference type="PANTHER" id="PTHR43214">
    <property type="entry name" value="TWO-COMPONENT RESPONSE REGULATOR"/>
    <property type="match status" value="1"/>
</dbReference>
<feature type="domain" description="Response regulatory" evidence="7">
    <location>
        <begin position="4"/>
        <end position="123"/>
    </location>
</feature>
<dbReference type="Pfam" id="PF00196">
    <property type="entry name" value="GerE"/>
    <property type="match status" value="1"/>
</dbReference>